<evidence type="ECO:0000313" key="2">
    <source>
        <dbReference type="Proteomes" id="UP001060085"/>
    </source>
</evidence>
<reference evidence="2" key="1">
    <citation type="journal article" date="2023" name="Nat. Plants">
        <title>Single-cell RNA sequencing provides a high-resolution roadmap for understanding the multicellular compartmentation of specialized metabolism.</title>
        <authorList>
            <person name="Sun S."/>
            <person name="Shen X."/>
            <person name="Li Y."/>
            <person name="Li Y."/>
            <person name="Wang S."/>
            <person name="Li R."/>
            <person name="Zhang H."/>
            <person name="Shen G."/>
            <person name="Guo B."/>
            <person name="Wei J."/>
            <person name="Xu J."/>
            <person name="St-Pierre B."/>
            <person name="Chen S."/>
            <person name="Sun C."/>
        </authorList>
    </citation>
    <scope>NUCLEOTIDE SEQUENCE [LARGE SCALE GENOMIC DNA]</scope>
</reference>
<protein>
    <submittedName>
        <fullName evidence="1">Uncharacterized protein</fullName>
    </submittedName>
</protein>
<sequence length="215" mass="23629">MEEVPAHVHPDPIVPDVLSRQHEHRSGLIWSRDHETTVPGRLLRTWIFVYTVVHDSFGGARQIGGALVLLQIWAWLRIPALRPQLITDVQADPLAPFGAICLYGSLILTTSMLQELDDMASVTIIRRCMVSLGGTLGCTPSQHDIQQTFPLQPSRRRPREHVPDQGARGVKKGTCRQPGRGASGGHPPIPPFLDRHEHVDPGHTEVERGEGSGAG</sequence>
<gene>
    <name evidence="1" type="ORF">M9H77_26548</name>
</gene>
<evidence type="ECO:0000313" key="1">
    <source>
        <dbReference type="EMBL" id="KAI5657755.1"/>
    </source>
</evidence>
<comment type="caution">
    <text evidence="1">The sequence shown here is derived from an EMBL/GenBank/DDBJ whole genome shotgun (WGS) entry which is preliminary data.</text>
</comment>
<dbReference type="Proteomes" id="UP001060085">
    <property type="component" value="Linkage Group LG06"/>
</dbReference>
<accession>A0ACC0ABV1</accession>
<organism evidence="1 2">
    <name type="scientific">Catharanthus roseus</name>
    <name type="common">Madagascar periwinkle</name>
    <name type="synonym">Vinca rosea</name>
    <dbReference type="NCBI Taxonomy" id="4058"/>
    <lineage>
        <taxon>Eukaryota</taxon>
        <taxon>Viridiplantae</taxon>
        <taxon>Streptophyta</taxon>
        <taxon>Embryophyta</taxon>
        <taxon>Tracheophyta</taxon>
        <taxon>Spermatophyta</taxon>
        <taxon>Magnoliopsida</taxon>
        <taxon>eudicotyledons</taxon>
        <taxon>Gunneridae</taxon>
        <taxon>Pentapetalae</taxon>
        <taxon>asterids</taxon>
        <taxon>lamiids</taxon>
        <taxon>Gentianales</taxon>
        <taxon>Apocynaceae</taxon>
        <taxon>Rauvolfioideae</taxon>
        <taxon>Vinceae</taxon>
        <taxon>Catharanthinae</taxon>
        <taxon>Catharanthus</taxon>
    </lineage>
</organism>
<proteinExistence type="predicted"/>
<dbReference type="EMBL" id="CM044706">
    <property type="protein sequence ID" value="KAI5657755.1"/>
    <property type="molecule type" value="Genomic_DNA"/>
</dbReference>
<name>A0ACC0ABV1_CATRO</name>
<keyword evidence="2" id="KW-1185">Reference proteome</keyword>